<dbReference type="SMART" id="SM00166">
    <property type="entry name" value="UBX"/>
    <property type="match status" value="1"/>
</dbReference>
<comment type="subcellular location">
    <subcellularLocation>
        <location evidence="1">Endoplasmic reticulum membrane</location>
        <topology evidence="1">Peripheral membrane protein</topology>
    </subcellularLocation>
</comment>
<feature type="compositionally biased region" description="Polar residues" evidence="7">
    <location>
        <begin position="423"/>
        <end position="441"/>
    </location>
</feature>
<keyword evidence="2" id="KW-0834">Unfolded protein response</keyword>
<feature type="region of interest" description="Disordered" evidence="7">
    <location>
        <begin position="113"/>
        <end position="254"/>
    </location>
</feature>
<dbReference type="InterPro" id="IPR029071">
    <property type="entry name" value="Ubiquitin-like_domsf"/>
</dbReference>
<evidence type="ECO:0000256" key="3">
    <source>
        <dbReference type="ARBA" id="ARBA00038812"/>
    </source>
</evidence>
<protein>
    <recommendedName>
        <fullName evidence="4">UBX domain-containing protein 4</fullName>
    </recommendedName>
    <alternativeName>
        <fullName evidence="5">UBX domain-containing protein 2</fullName>
    </alternativeName>
</protein>
<dbReference type="InterPro" id="IPR001012">
    <property type="entry name" value="UBX_dom"/>
</dbReference>
<evidence type="ECO:0000259" key="8">
    <source>
        <dbReference type="PROSITE" id="PS50033"/>
    </source>
</evidence>
<sequence length="494" mass="55372">MIWFGGSIPEAINAAKQQGRIFVVVITGDDEQSTQLMSSWEDDRVVKETMECCVAIRIDAKSDICVQFSEIYPVVCVPSTFFIGDNGIPLEVIAGSVSATDLMGRINSVKQMHNQASAPVDSSSHENASSASASQPTLSVGSSTVEPATPPPTVKASSPGTEHAATETGPPDHPAQSSQAEQNLHTMRFAKKLEQRPSQKKAEEEKEVRQEHRMAGRDSQDLKRKEEEKTKRLLEERNREKEEERAARQRIKQQIAMDRMERAARYAKTQEEEKAARQALLQARQAEQEVKKEAGVRERSTRVRIQFRLPDGSSFTNQFPLQARLQEVRQFVVQEVGNRYGNFSMATMFPRRVFTTEDMNKTLVELELAPSASIVILPQSSWQRNAVVQSSGSGIWTVLGTILYPLLAIWRFLSSFVFATPSPRESASRGQSHAQSNSHTSLGADKAKREKQSTQTEEKRPKEFKKDGNICRLRTQEDSEEDNNTWNGNSTQQM</sequence>
<organism evidence="9 10">
    <name type="scientific">Takifugu flavidus</name>
    <name type="common">sansaifugu</name>
    <dbReference type="NCBI Taxonomy" id="433684"/>
    <lineage>
        <taxon>Eukaryota</taxon>
        <taxon>Metazoa</taxon>
        <taxon>Chordata</taxon>
        <taxon>Craniata</taxon>
        <taxon>Vertebrata</taxon>
        <taxon>Euteleostomi</taxon>
        <taxon>Actinopterygii</taxon>
        <taxon>Neopterygii</taxon>
        <taxon>Teleostei</taxon>
        <taxon>Neoteleostei</taxon>
        <taxon>Acanthomorphata</taxon>
        <taxon>Eupercaria</taxon>
        <taxon>Tetraodontiformes</taxon>
        <taxon>Tetradontoidea</taxon>
        <taxon>Tetraodontidae</taxon>
        <taxon>Takifugu</taxon>
    </lineage>
</organism>
<dbReference type="SUPFAM" id="SSF54236">
    <property type="entry name" value="Ubiquitin-like"/>
    <property type="match status" value="1"/>
</dbReference>
<feature type="region of interest" description="Disordered" evidence="7">
    <location>
        <begin position="423"/>
        <end position="494"/>
    </location>
</feature>
<feature type="domain" description="UBX" evidence="8">
    <location>
        <begin position="298"/>
        <end position="376"/>
    </location>
</feature>
<evidence type="ECO:0000256" key="5">
    <source>
        <dbReference type="ARBA" id="ARBA00041575"/>
    </source>
</evidence>
<dbReference type="Gene3D" id="3.40.30.10">
    <property type="entry name" value="Glutaredoxin"/>
    <property type="match status" value="1"/>
</dbReference>
<evidence type="ECO:0000256" key="7">
    <source>
        <dbReference type="SAM" id="MobiDB-lite"/>
    </source>
</evidence>
<reference evidence="9 10" key="1">
    <citation type="submission" date="2019-04" db="EMBL/GenBank/DDBJ databases">
        <title>Chromosome genome assembly for Takifugu flavidus.</title>
        <authorList>
            <person name="Xiao S."/>
        </authorList>
    </citation>
    <scope>NUCLEOTIDE SEQUENCE [LARGE SCALE GENOMIC DNA]</scope>
    <source>
        <strain evidence="9">HTHZ2018</strain>
        <tissue evidence="9">Muscle</tissue>
    </source>
</reference>
<keyword evidence="10" id="KW-1185">Reference proteome</keyword>
<dbReference type="AlphaFoldDB" id="A0A5C6PNX2"/>
<dbReference type="GO" id="GO:0036503">
    <property type="term" value="P:ERAD pathway"/>
    <property type="evidence" value="ECO:0007669"/>
    <property type="project" value="TreeGrafter"/>
</dbReference>
<dbReference type="CDD" id="cd16117">
    <property type="entry name" value="UBX_UBXN4"/>
    <property type="match status" value="1"/>
</dbReference>
<feature type="compositionally biased region" description="Polar residues" evidence="7">
    <location>
        <begin position="175"/>
        <end position="185"/>
    </location>
</feature>
<dbReference type="EMBL" id="RHFK02000001">
    <property type="protein sequence ID" value="TWW81155.1"/>
    <property type="molecule type" value="Genomic_DNA"/>
</dbReference>
<comment type="function">
    <text evidence="6">Involved in endoplasmic reticulum-associated protein degradation (ERAD). Acts as a platform to recruit both UBQLN1 and VCP to the ER during ERAD.</text>
</comment>
<dbReference type="GO" id="GO:0005789">
    <property type="term" value="C:endoplasmic reticulum membrane"/>
    <property type="evidence" value="ECO:0007669"/>
    <property type="project" value="UniProtKB-SubCell"/>
</dbReference>
<dbReference type="Pfam" id="PF00789">
    <property type="entry name" value="UBX"/>
    <property type="match status" value="1"/>
</dbReference>
<evidence type="ECO:0000256" key="6">
    <source>
        <dbReference type="ARBA" id="ARBA00046062"/>
    </source>
</evidence>
<feature type="compositionally biased region" description="Basic and acidic residues" evidence="7">
    <location>
        <begin position="445"/>
        <end position="477"/>
    </location>
</feature>
<dbReference type="PANTHER" id="PTHR46424:SF1">
    <property type="entry name" value="UBX DOMAIN-CONTAINING PROTEIN 4"/>
    <property type="match status" value="1"/>
</dbReference>
<feature type="compositionally biased region" description="Basic and acidic residues" evidence="7">
    <location>
        <begin position="191"/>
        <end position="247"/>
    </location>
</feature>
<comment type="caution">
    <text evidence="9">The sequence shown here is derived from an EMBL/GenBank/DDBJ whole genome shotgun (WGS) entry which is preliminary data.</text>
</comment>
<evidence type="ECO:0000313" key="10">
    <source>
        <dbReference type="Proteomes" id="UP000324091"/>
    </source>
</evidence>
<name>A0A5C6PNX2_9TELE</name>
<comment type="subunit">
    <text evidence="3">Directly interacts with VCP. Interacts with UBQLN1. Forms a complex with VCP and UBQLN1.</text>
</comment>
<evidence type="ECO:0000256" key="4">
    <source>
        <dbReference type="ARBA" id="ARBA00040925"/>
    </source>
</evidence>
<dbReference type="Gene3D" id="3.10.20.90">
    <property type="entry name" value="Phosphatidylinositol 3-kinase Catalytic Subunit, Chain A, domain 1"/>
    <property type="match status" value="1"/>
</dbReference>
<dbReference type="Proteomes" id="UP000324091">
    <property type="component" value="Chromosome 1"/>
</dbReference>
<evidence type="ECO:0000256" key="1">
    <source>
        <dbReference type="ARBA" id="ARBA00004406"/>
    </source>
</evidence>
<dbReference type="SUPFAM" id="SSF52833">
    <property type="entry name" value="Thioredoxin-like"/>
    <property type="match status" value="1"/>
</dbReference>
<evidence type="ECO:0000313" key="9">
    <source>
        <dbReference type="EMBL" id="TWW81155.1"/>
    </source>
</evidence>
<dbReference type="Pfam" id="PF23187">
    <property type="entry name" value="UBX7_N"/>
    <property type="match status" value="1"/>
</dbReference>
<dbReference type="InterPro" id="IPR036249">
    <property type="entry name" value="Thioredoxin-like_sf"/>
</dbReference>
<accession>A0A5C6PNX2</accession>
<dbReference type="PROSITE" id="PS50033">
    <property type="entry name" value="UBX"/>
    <property type="match status" value="1"/>
</dbReference>
<dbReference type="GO" id="GO:0006986">
    <property type="term" value="P:response to unfolded protein"/>
    <property type="evidence" value="ECO:0007669"/>
    <property type="project" value="UniProtKB-KW"/>
</dbReference>
<gene>
    <name evidence="9" type="ORF">D4764_01G0009700</name>
</gene>
<evidence type="ECO:0000256" key="2">
    <source>
        <dbReference type="ARBA" id="ARBA00023230"/>
    </source>
</evidence>
<feature type="compositionally biased region" description="Low complexity" evidence="7">
    <location>
        <begin position="125"/>
        <end position="134"/>
    </location>
</feature>
<proteinExistence type="predicted"/>
<feature type="compositionally biased region" description="Polar residues" evidence="7">
    <location>
        <begin position="135"/>
        <end position="146"/>
    </location>
</feature>
<feature type="compositionally biased region" description="Polar residues" evidence="7">
    <location>
        <begin position="484"/>
        <end position="494"/>
    </location>
</feature>
<dbReference type="PANTHER" id="PTHR46424">
    <property type="entry name" value="UBX DOMAIN-CONTAINING PROTEIN 4"/>
    <property type="match status" value="1"/>
</dbReference>